<evidence type="ECO:0000313" key="1">
    <source>
        <dbReference type="EMBL" id="KAL2859923.1"/>
    </source>
</evidence>
<organism evidence="1 2">
    <name type="scientific">Aspergillus lucknowensis</name>
    <dbReference type="NCBI Taxonomy" id="176173"/>
    <lineage>
        <taxon>Eukaryota</taxon>
        <taxon>Fungi</taxon>
        <taxon>Dikarya</taxon>
        <taxon>Ascomycota</taxon>
        <taxon>Pezizomycotina</taxon>
        <taxon>Eurotiomycetes</taxon>
        <taxon>Eurotiomycetidae</taxon>
        <taxon>Eurotiales</taxon>
        <taxon>Aspergillaceae</taxon>
        <taxon>Aspergillus</taxon>
        <taxon>Aspergillus subgen. Nidulantes</taxon>
    </lineage>
</organism>
<evidence type="ECO:0008006" key="3">
    <source>
        <dbReference type="Google" id="ProtNLM"/>
    </source>
</evidence>
<evidence type="ECO:0000313" key="2">
    <source>
        <dbReference type="Proteomes" id="UP001610432"/>
    </source>
</evidence>
<accession>A0ABR4L5W1</accession>
<dbReference type="EMBL" id="JBFXLQ010000094">
    <property type="protein sequence ID" value="KAL2859923.1"/>
    <property type="molecule type" value="Genomic_DNA"/>
</dbReference>
<name>A0ABR4L5W1_9EURO</name>
<dbReference type="Proteomes" id="UP001610432">
    <property type="component" value="Unassembled WGS sequence"/>
</dbReference>
<gene>
    <name evidence="1" type="ORF">BJX67DRAFT_337862</name>
</gene>
<comment type="caution">
    <text evidence="1">The sequence shown here is derived from an EMBL/GenBank/DDBJ whole genome shotgun (WGS) entry which is preliminary data.</text>
</comment>
<protein>
    <recommendedName>
        <fullName evidence="3">HNH nuclease domain-containing protein</fullName>
    </recommendedName>
</protein>
<dbReference type="GeneID" id="98142675"/>
<sequence length="288" mass="33194">MGEDRCRKSHIADITAGRRLVECARSVWRSLTRRSWARCGRLDAIFGKKHPAELFSPKNGILVPDVIECWFDAGKLVIVPYLPDWAAPMKLLSWVRGGVREYRCKIIDPSWENLDRRITMAHSMTWRELDGKRVEFRSNFRPAARYVYCHYCTQVLRRAWGHNQNGGALPIWSDEVGRPFWVTPGWYLPRNMLLAIVEELGHSHKELLRGTGCDKGDKNLLLEAVSTRIRRRPALKDHPWIEAGDEEGEEGMEEMKEIDDNDIAFTSTRICTRISPSLKGVDPVLVER</sequence>
<proteinExistence type="predicted"/>
<reference evidence="1 2" key="1">
    <citation type="submission" date="2024-07" db="EMBL/GenBank/DDBJ databases">
        <title>Section-level genome sequencing and comparative genomics of Aspergillus sections Usti and Cavernicolus.</title>
        <authorList>
            <consortium name="Lawrence Berkeley National Laboratory"/>
            <person name="Nybo J.L."/>
            <person name="Vesth T.C."/>
            <person name="Theobald S."/>
            <person name="Frisvad J.C."/>
            <person name="Larsen T.O."/>
            <person name="Kjaerboelling I."/>
            <person name="Rothschild-Mancinelli K."/>
            <person name="Lyhne E.K."/>
            <person name="Kogle M.E."/>
            <person name="Barry K."/>
            <person name="Clum A."/>
            <person name="Na H."/>
            <person name="Ledsgaard L."/>
            <person name="Lin J."/>
            <person name="Lipzen A."/>
            <person name="Kuo A."/>
            <person name="Riley R."/>
            <person name="Mondo S."/>
            <person name="Labutti K."/>
            <person name="Haridas S."/>
            <person name="Pangalinan J."/>
            <person name="Salamov A.A."/>
            <person name="Simmons B.A."/>
            <person name="Magnuson J.K."/>
            <person name="Chen J."/>
            <person name="Drula E."/>
            <person name="Henrissat B."/>
            <person name="Wiebenga A."/>
            <person name="Lubbers R.J."/>
            <person name="Gomes A.C."/>
            <person name="Macurrencykelacurrency M.R."/>
            <person name="Stajich J."/>
            <person name="Grigoriev I.V."/>
            <person name="Mortensen U.H."/>
            <person name="De Vries R.P."/>
            <person name="Baker S.E."/>
            <person name="Andersen M.R."/>
        </authorList>
    </citation>
    <scope>NUCLEOTIDE SEQUENCE [LARGE SCALE GENOMIC DNA]</scope>
    <source>
        <strain evidence="1 2">CBS 449.75</strain>
    </source>
</reference>
<keyword evidence="2" id="KW-1185">Reference proteome</keyword>
<dbReference type="RefSeq" id="XP_070880479.1">
    <property type="nucleotide sequence ID" value="XM_071027603.1"/>
</dbReference>